<sequence length="143" mass="14696">MSDVPAFERAAGEAERAALSSGSLRAMTEQLNGVLARITEAQETVYEGTDDTGTVVVRATGAGRVEDVYLSPQAVRDLDAQALGAACVTAVGDARMRAAQALTATIAEVSGQSAPVDVPAPVPQTYDPAPAAEALRTAARRAR</sequence>
<reference evidence="2 3" key="1">
    <citation type="submission" date="2016-06" db="EMBL/GenBank/DDBJ databases">
        <authorList>
            <person name="Kjaerup R.B."/>
            <person name="Dalgaard T.S."/>
            <person name="Juul-Madsen H.R."/>
        </authorList>
    </citation>
    <scope>NUCLEOTIDE SEQUENCE [LARGE SCALE GENOMIC DNA]</scope>
    <source>
        <strain evidence="2 3">DSM 44871</strain>
    </source>
</reference>
<organism evidence="2 3">
    <name type="scientific">Micromonospora saelicesensis</name>
    <dbReference type="NCBI Taxonomy" id="285676"/>
    <lineage>
        <taxon>Bacteria</taxon>
        <taxon>Bacillati</taxon>
        <taxon>Actinomycetota</taxon>
        <taxon>Actinomycetes</taxon>
        <taxon>Micromonosporales</taxon>
        <taxon>Micromonosporaceae</taxon>
        <taxon>Micromonospora</taxon>
    </lineage>
</organism>
<keyword evidence="2" id="KW-0238">DNA-binding</keyword>
<dbReference type="Proteomes" id="UP000198864">
    <property type="component" value="Unassembled WGS sequence"/>
</dbReference>
<evidence type="ECO:0000313" key="3">
    <source>
        <dbReference type="Proteomes" id="UP000198864"/>
    </source>
</evidence>
<accession>A0A1C4YLR2</accession>
<proteinExistence type="predicted"/>
<name>A0A1C4YLR2_9ACTN</name>
<dbReference type="AlphaFoldDB" id="A0A1C4YLR2"/>
<dbReference type="Gene3D" id="3.30.1310.10">
    <property type="entry name" value="Nucleoid-associated protein YbaB-like domain"/>
    <property type="match status" value="1"/>
</dbReference>
<dbReference type="RefSeq" id="WP_091402935.1">
    <property type="nucleotide sequence ID" value="NZ_FMCR01000004.1"/>
</dbReference>
<dbReference type="STRING" id="285676.GA0070561_4353"/>
<evidence type="ECO:0000313" key="2">
    <source>
        <dbReference type="EMBL" id="SCF21644.1"/>
    </source>
</evidence>
<feature type="region of interest" description="Disordered" evidence="1">
    <location>
        <begin position="112"/>
        <end position="143"/>
    </location>
</feature>
<dbReference type="EMBL" id="FMCR01000004">
    <property type="protein sequence ID" value="SCF21644.1"/>
    <property type="molecule type" value="Genomic_DNA"/>
</dbReference>
<dbReference type="Pfam" id="PF02575">
    <property type="entry name" value="YbaB_DNA_bd"/>
    <property type="match status" value="1"/>
</dbReference>
<dbReference type="SUPFAM" id="SSF82607">
    <property type="entry name" value="YbaB-like"/>
    <property type="match status" value="1"/>
</dbReference>
<dbReference type="InterPro" id="IPR004401">
    <property type="entry name" value="YbaB/EbfC"/>
</dbReference>
<dbReference type="GO" id="GO:0003677">
    <property type="term" value="F:DNA binding"/>
    <property type="evidence" value="ECO:0007669"/>
    <property type="project" value="UniProtKB-KW"/>
</dbReference>
<dbReference type="InterPro" id="IPR036894">
    <property type="entry name" value="YbaB-like_sf"/>
</dbReference>
<gene>
    <name evidence="2" type="ORF">GA0070561_4353</name>
</gene>
<evidence type="ECO:0000256" key="1">
    <source>
        <dbReference type="SAM" id="MobiDB-lite"/>
    </source>
</evidence>
<protein>
    <submittedName>
        <fullName evidence="2">Conserved DNA-binding protein YbaB</fullName>
    </submittedName>
</protein>